<protein>
    <submittedName>
        <fullName evidence="1">Uncharacterized protein</fullName>
    </submittedName>
</protein>
<keyword evidence="2" id="KW-1185">Reference proteome</keyword>
<dbReference type="Proteomes" id="UP000054721">
    <property type="component" value="Unassembled WGS sequence"/>
</dbReference>
<proteinExistence type="predicted"/>
<dbReference type="AlphaFoldDB" id="A0A0V1KSH8"/>
<evidence type="ECO:0000313" key="2">
    <source>
        <dbReference type="Proteomes" id="UP000054721"/>
    </source>
</evidence>
<gene>
    <name evidence="1" type="ORF">T02_13500</name>
</gene>
<dbReference type="EMBL" id="JYDW01000272">
    <property type="protein sequence ID" value="KRZ50256.1"/>
    <property type="molecule type" value="Genomic_DNA"/>
</dbReference>
<name>A0A0V1KSH8_9BILA</name>
<comment type="caution">
    <text evidence="1">The sequence shown here is derived from an EMBL/GenBank/DDBJ whole genome shotgun (WGS) entry which is preliminary data.</text>
</comment>
<reference evidence="1 2" key="1">
    <citation type="submission" date="2015-05" db="EMBL/GenBank/DDBJ databases">
        <title>Evolution of Trichinella species and genotypes.</title>
        <authorList>
            <person name="Korhonen P.K."/>
            <person name="Edoardo P."/>
            <person name="Giuseppe L.R."/>
            <person name="Gasser R.B."/>
        </authorList>
    </citation>
    <scope>NUCLEOTIDE SEQUENCE [LARGE SCALE GENOMIC DNA]</scope>
    <source>
        <strain evidence="1">ISS10</strain>
    </source>
</reference>
<accession>A0A0V1KSH8</accession>
<organism evidence="1 2">
    <name type="scientific">Trichinella nativa</name>
    <dbReference type="NCBI Taxonomy" id="6335"/>
    <lineage>
        <taxon>Eukaryota</taxon>
        <taxon>Metazoa</taxon>
        <taxon>Ecdysozoa</taxon>
        <taxon>Nematoda</taxon>
        <taxon>Enoplea</taxon>
        <taxon>Dorylaimia</taxon>
        <taxon>Trichinellida</taxon>
        <taxon>Trichinellidae</taxon>
        <taxon>Trichinella</taxon>
    </lineage>
</organism>
<evidence type="ECO:0000313" key="1">
    <source>
        <dbReference type="EMBL" id="KRZ50256.1"/>
    </source>
</evidence>
<sequence>MKLILNGSSTLFFPEQTKTKLSGLSTKKVEARINDLPLTLISNEANEEMALIRNLFLISRNPTSKTRYERRPDAFITHMSVPTKACRKSCNNYLLTNVM</sequence>